<dbReference type="GO" id="GO:0043565">
    <property type="term" value="F:sequence-specific DNA binding"/>
    <property type="evidence" value="ECO:0007669"/>
    <property type="project" value="InterPro"/>
</dbReference>
<dbReference type="SUPFAM" id="SSF46689">
    <property type="entry name" value="Homeodomain-like"/>
    <property type="match status" value="2"/>
</dbReference>
<dbReference type="InterPro" id="IPR009057">
    <property type="entry name" value="Homeodomain-like_sf"/>
</dbReference>
<keyword evidence="3" id="KW-0804">Transcription</keyword>
<dbReference type="EMBL" id="JACIES010000014">
    <property type="protein sequence ID" value="MBB4027926.1"/>
    <property type="molecule type" value="Genomic_DNA"/>
</dbReference>
<dbReference type="PROSITE" id="PS00041">
    <property type="entry name" value="HTH_ARAC_FAMILY_1"/>
    <property type="match status" value="1"/>
</dbReference>
<dbReference type="PRINTS" id="PR00032">
    <property type="entry name" value="HTHARAC"/>
</dbReference>
<evidence type="ECO:0000259" key="4">
    <source>
        <dbReference type="PROSITE" id="PS01124"/>
    </source>
</evidence>
<evidence type="ECO:0000256" key="2">
    <source>
        <dbReference type="ARBA" id="ARBA00023125"/>
    </source>
</evidence>
<sequence>MIIPYELPEIKDHSFFFIDQRITPHLEAKLHQHDAWELYYVIHGYGTRMAGDTLQAFSAGDVALIPPSMHHYWKYDPASTDSDGCIHYLMVAFNHSLVVRCMEVFPELRNRLINLTFPVNALKFGPESSRVIRNMLSQMNDMDDLGRLCGMFRLLPVIFNSPDHIFAGKPMQIERDVRRMQQICTYVMAHYVHTITLDEIAAEIGMNRSAFCSYFKRCKGMTFSQFVTQYRLNTACELLKHSQKQVSEICFAVGFNDVPHFNRVFKESQGITPKEYRKRNT</sequence>
<dbReference type="Gene3D" id="1.10.10.60">
    <property type="entry name" value="Homeodomain-like"/>
    <property type="match status" value="2"/>
</dbReference>
<name>A0A7W6HZM6_9BACT</name>
<dbReference type="GO" id="GO:0003700">
    <property type="term" value="F:DNA-binding transcription factor activity"/>
    <property type="evidence" value="ECO:0007669"/>
    <property type="project" value="InterPro"/>
</dbReference>
<dbReference type="Proteomes" id="UP000546007">
    <property type="component" value="Unassembled WGS sequence"/>
</dbReference>
<dbReference type="InterPro" id="IPR003313">
    <property type="entry name" value="AraC-bd"/>
</dbReference>
<protein>
    <submittedName>
        <fullName evidence="5">AraC-like DNA-binding protein</fullName>
    </submittedName>
</protein>
<feature type="domain" description="HTH araC/xylS-type" evidence="4">
    <location>
        <begin position="181"/>
        <end position="279"/>
    </location>
</feature>
<dbReference type="InterPro" id="IPR020449">
    <property type="entry name" value="Tscrpt_reg_AraC-type_HTH"/>
</dbReference>
<dbReference type="Pfam" id="PF02311">
    <property type="entry name" value="AraC_binding"/>
    <property type="match status" value="1"/>
</dbReference>
<dbReference type="InterPro" id="IPR018062">
    <property type="entry name" value="HTH_AraC-typ_CS"/>
</dbReference>
<organism evidence="5 6">
    <name type="scientific">Butyricimonas faecihominis</name>
    <dbReference type="NCBI Taxonomy" id="1472416"/>
    <lineage>
        <taxon>Bacteria</taxon>
        <taxon>Pseudomonadati</taxon>
        <taxon>Bacteroidota</taxon>
        <taxon>Bacteroidia</taxon>
        <taxon>Bacteroidales</taxon>
        <taxon>Odoribacteraceae</taxon>
        <taxon>Butyricimonas</taxon>
    </lineage>
</organism>
<keyword evidence="2 5" id="KW-0238">DNA-binding</keyword>
<keyword evidence="1" id="KW-0805">Transcription regulation</keyword>
<dbReference type="Pfam" id="PF12833">
    <property type="entry name" value="HTH_18"/>
    <property type="match status" value="1"/>
</dbReference>
<evidence type="ECO:0000313" key="6">
    <source>
        <dbReference type="Proteomes" id="UP000546007"/>
    </source>
</evidence>
<dbReference type="InterPro" id="IPR014710">
    <property type="entry name" value="RmlC-like_jellyroll"/>
</dbReference>
<reference evidence="5 6" key="1">
    <citation type="submission" date="2020-08" db="EMBL/GenBank/DDBJ databases">
        <title>Genomic Encyclopedia of Type Strains, Phase IV (KMG-IV): sequencing the most valuable type-strain genomes for metagenomic binning, comparative biology and taxonomic classification.</title>
        <authorList>
            <person name="Goeker M."/>
        </authorList>
    </citation>
    <scope>NUCLEOTIDE SEQUENCE [LARGE SCALE GENOMIC DNA]</scope>
    <source>
        <strain evidence="5 6">DSM 105721</strain>
    </source>
</reference>
<accession>A0A7W6HZM6</accession>
<dbReference type="PANTHER" id="PTHR43280:SF27">
    <property type="entry name" value="TRANSCRIPTIONAL REGULATOR MTLR"/>
    <property type="match status" value="1"/>
</dbReference>
<dbReference type="InterPro" id="IPR018060">
    <property type="entry name" value="HTH_AraC"/>
</dbReference>
<evidence type="ECO:0000256" key="3">
    <source>
        <dbReference type="ARBA" id="ARBA00023163"/>
    </source>
</evidence>
<evidence type="ECO:0000256" key="1">
    <source>
        <dbReference type="ARBA" id="ARBA00023015"/>
    </source>
</evidence>
<dbReference type="AlphaFoldDB" id="A0A7W6HZM6"/>
<dbReference type="SMART" id="SM00342">
    <property type="entry name" value="HTH_ARAC"/>
    <property type="match status" value="1"/>
</dbReference>
<dbReference type="PANTHER" id="PTHR43280">
    <property type="entry name" value="ARAC-FAMILY TRANSCRIPTIONAL REGULATOR"/>
    <property type="match status" value="1"/>
</dbReference>
<proteinExistence type="predicted"/>
<dbReference type="Gene3D" id="2.60.120.10">
    <property type="entry name" value="Jelly Rolls"/>
    <property type="match status" value="1"/>
</dbReference>
<gene>
    <name evidence="5" type="ORF">GGR14_003743</name>
</gene>
<keyword evidence="6" id="KW-1185">Reference proteome</keyword>
<dbReference type="PROSITE" id="PS01124">
    <property type="entry name" value="HTH_ARAC_FAMILY_2"/>
    <property type="match status" value="1"/>
</dbReference>
<dbReference type="SUPFAM" id="SSF51215">
    <property type="entry name" value="Regulatory protein AraC"/>
    <property type="match status" value="1"/>
</dbReference>
<evidence type="ECO:0000313" key="5">
    <source>
        <dbReference type="EMBL" id="MBB4027926.1"/>
    </source>
</evidence>
<comment type="caution">
    <text evidence="5">The sequence shown here is derived from an EMBL/GenBank/DDBJ whole genome shotgun (WGS) entry which is preliminary data.</text>
</comment>
<dbReference type="InterPro" id="IPR037923">
    <property type="entry name" value="HTH-like"/>
</dbReference>